<evidence type="ECO:0000313" key="2">
    <source>
        <dbReference type="WBParaSite" id="PSAMB.scaffold284size59213.g4349.t1"/>
    </source>
</evidence>
<dbReference type="Proteomes" id="UP000887566">
    <property type="component" value="Unplaced"/>
</dbReference>
<evidence type="ECO:0000313" key="1">
    <source>
        <dbReference type="Proteomes" id="UP000887566"/>
    </source>
</evidence>
<reference evidence="2" key="1">
    <citation type="submission" date="2022-11" db="UniProtKB">
        <authorList>
            <consortium name="WormBaseParasite"/>
        </authorList>
    </citation>
    <scope>IDENTIFICATION</scope>
</reference>
<name>A0A914W1P8_9BILA</name>
<dbReference type="WBParaSite" id="PSAMB.scaffold284size59213.g4349.t1">
    <property type="protein sequence ID" value="PSAMB.scaffold284size59213.g4349.t1"/>
    <property type="gene ID" value="PSAMB.scaffold284size59213.g4349"/>
</dbReference>
<sequence>MSSAKRWLRAEGWRVSYNNARTTTHTPPVRVHTTAANSLRARLPSRLTATQPRSPSRDWFARALRSIACAAATAAAATSLTSRPCRMVEYFASYFMSQLSVC</sequence>
<organism evidence="1 2">
    <name type="scientific">Plectus sambesii</name>
    <dbReference type="NCBI Taxonomy" id="2011161"/>
    <lineage>
        <taxon>Eukaryota</taxon>
        <taxon>Metazoa</taxon>
        <taxon>Ecdysozoa</taxon>
        <taxon>Nematoda</taxon>
        <taxon>Chromadorea</taxon>
        <taxon>Plectida</taxon>
        <taxon>Plectina</taxon>
        <taxon>Plectoidea</taxon>
        <taxon>Plectidae</taxon>
        <taxon>Plectus</taxon>
    </lineage>
</organism>
<dbReference type="AlphaFoldDB" id="A0A914W1P8"/>
<proteinExistence type="predicted"/>
<protein>
    <submittedName>
        <fullName evidence="2">Uncharacterized protein</fullName>
    </submittedName>
</protein>
<keyword evidence="1" id="KW-1185">Reference proteome</keyword>
<accession>A0A914W1P8</accession>